<dbReference type="InterPro" id="IPR005531">
    <property type="entry name" value="Asp23"/>
</dbReference>
<comment type="caution">
    <text evidence="3">The sequence shown here is derived from an EMBL/GenBank/DDBJ whole genome shotgun (WGS) entry which is preliminary data.</text>
</comment>
<dbReference type="RefSeq" id="WP_167974713.1">
    <property type="nucleotide sequence ID" value="NZ_BHZG01000243.1"/>
</dbReference>
<reference evidence="3 4" key="1">
    <citation type="submission" date="2020-03" db="EMBL/GenBank/DDBJ databases">
        <title>Draft genome of Streptomyces sp. ventii, isolated from the Axial Seamount in the Pacific Ocean, and resequencing of the two type strains Streptomyces lonarensis strain NCL 716 and Streptomyces bohaiensis strain 11A07.</title>
        <authorList>
            <person name="Loughran R.M."/>
            <person name="Pfannmuller K.M."/>
            <person name="Wasson B.J."/>
            <person name="Deadmond M.C."/>
            <person name="Paddock B.E."/>
            <person name="Koyack M.J."/>
            <person name="Gallegos D.A."/>
            <person name="Mitchell E.A."/>
            <person name="Ushijima B."/>
            <person name="Saw J.H."/>
            <person name="Mcphail K.L."/>
            <person name="Videau P."/>
        </authorList>
    </citation>
    <scope>NUCLEOTIDE SEQUENCE [LARGE SCALE GENOMIC DNA]</scope>
    <source>
        <strain evidence="3 4">NCL716</strain>
    </source>
</reference>
<dbReference type="AlphaFoldDB" id="A0A7X6D646"/>
<keyword evidence="4" id="KW-1185">Reference proteome</keyword>
<dbReference type="PANTHER" id="PTHR34297">
    <property type="entry name" value="HYPOTHETICAL CYTOSOLIC PROTEIN-RELATED"/>
    <property type="match status" value="1"/>
</dbReference>
<accession>A0A7X6D646</accession>
<proteinExistence type="inferred from homology"/>
<feature type="compositionally biased region" description="Low complexity" evidence="2">
    <location>
        <begin position="1"/>
        <end position="21"/>
    </location>
</feature>
<dbReference type="Proteomes" id="UP000578686">
    <property type="component" value="Unassembled WGS sequence"/>
</dbReference>
<gene>
    <name evidence="3" type="ORF">HCN56_24590</name>
</gene>
<sequence>MATTTSPGTAADTTTSPSAGDRAAKSGAGATTTVSNGTAGVDQPAAERGKTSIADGVVEKIAGMATREVQGVHALGANFARTLGAVRDRVPGGRSTSSVSRGVKAEVGQKQTAIDLDVVIEYGVPIHEVSEDIRENVISALERMTGLEVVEVNITVHDIHLPEDDEEEEPETARVQ</sequence>
<evidence type="ECO:0000256" key="2">
    <source>
        <dbReference type="SAM" id="MobiDB-lite"/>
    </source>
</evidence>
<feature type="compositionally biased region" description="Polar residues" evidence="2">
    <location>
        <begin position="29"/>
        <end position="38"/>
    </location>
</feature>
<evidence type="ECO:0000256" key="1">
    <source>
        <dbReference type="ARBA" id="ARBA00005721"/>
    </source>
</evidence>
<name>A0A7X6D646_9ACTN</name>
<organism evidence="3 4">
    <name type="scientific">Streptomyces lonarensis</name>
    <dbReference type="NCBI Taxonomy" id="700599"/>
    <lineage>
        <taxon>Bacteria</taxon>
        <taxon>Bacillati</taxon>
        <taxon>Actinomycetota</taxon>
        <taxon>Actinomycetes</taxon>
        <taxon>Kitasatosporales</taxon>
        <taxon>Streptomycetaceae</taxon>
        <taxon>Streptomyces</taxon>
    </lineage>
</organism>
<comment type="similarity">
    <text evidence="1">Belongs to the asp23 family.</text>
</comment>
<feature type="region of interest" description="Disordered" evidence="2">
    <location>
        <begin position="1"/>
        <end position="48"/>
    </location>
</feature>
<dbReference type="Pfam" id="PF03780">
    <property type="entry name" value="Asp23"/>
    <property type="match status" value="1"/>
</dbReference>
<evidence type="ECO:0000313" key="3">
    <source>
        <dbReference type="EMBL" id="NJQ08663.1"/>
    </source>
</evidence>
<dbReference type="EMBL" id="JAAVJD010000372">
    <property type="protein sequence ID" value="NJQ08663.1"/>
    <property type="molecule type" value="Genomic_DNA"/>
</dbReference>
<evidence type="ECO:0000313" key="4">
    <source>
        <dbReference type="Proteomes" id="UP000578686"/>
    </source>
</evidence>
<protein>
    <submittedName>
        <fullName evidence="3">Asp23/Gls24 family envelope stress response protein</fullName>
    </submittedName>
</protein>
<dbReference type="PANTHER" id="PTHR34297:SF3">
    <property type="entry name" value="ALKALINE SHOCK PROTEIN 23"/>
    <property type="match status" value="1"/>
</dbReference>